<proteinExistence type="predicted"/>
<dbReference type="Proteomes" id="UP000254123">
    <property type="component" value="Unassembled WGS sequence"/>
</dbReference>
<evidence type="ECO:0000313" key="1">
    <source>
        <dbReference type="EMBL" id="SUD90583.1"/>
    </source>
</evidence>
<dbReference type="STRING" id="1123034.GCA_000685805_02443"/>
<gene>
    <name evidence="1" type="ORF">NCTC10526_00917</name>
</gene>
<dbReference type="AlphaFoldDB" id="A0A379LJ63"/>
<keyword evidence="2" id="KW-1185">Reference proteome</keyword>
<name>A0A379LJ63_9GAMM</name>
<evidence type="ECO:0008006" key="3">
    <source>
        <dbReference type="Google" id="ProtNLM"/>
    </source>
</evidence>
<accession>A0A379LJ63</accession>
<dbReference type="EMBL" id="UGVC01000001">
    <property type="protein sequence ID" value="SUD90583.1"/>
    <property type="molecule type" value="Genomic_DNA"/>
</dbReference>
<sequence length="218" mass="25035">MSSYFSKVTLKLLAGEIIDEVTAKPLMDWLNSDNNWQDVCDYLAKIERQPLFTKDKSGVYLGFLDVDQKEHNRIIRQRFEQLGLKLYPLILWLRLSRSCMSMSRPLLAGDLLKEADLLNSIEDSKQLQHQLDEIITKLGRTSKEPKKQITSLLDYLQSEGFLHPVGSTGAVYKATAKWSLLYDQLEYINKYQVIVVEEEVQSALDFDSQAESSPLLTQ</sequence>
<reference evidence="1 2" key="1">
    <citation type="submission" date="2018-06" db="EMBL/GenBank/DDBJ databases">
        <authorList>
            <consortium name="Pathogen Informatics"/>
            <person name="Doyle S."/>
        </authorList>
    </citation>
    <scope>NUCLEOTIDE SEQUENCE [LARGE SCALE GENOMIC DNA]</scope>
    <source>
        <strain evidence="1 2">NCTC10526</strain>
    </source>
</reference>
<evidence type="ECO:0000313" key="2">
    <source>
        <dbReference type="Proteomes" id="UP000254123"/>
    </source>
</evidence>
<protein>
    <recommendedName>
        <fullName evidence="3">DUF4194 domain-containing protein</fullName>
    </recommendedName>
</protein>
<dbReference type="RefSeq" id="WP_028859872.1">
    <property type="nucleotide sequence ID" value="NZ_CAJHAQ010000001.1"/>
</dbReference>
<organism evidence="1 2">
    <name type="scientific">Psychrobacter phenylpyruvicus</name>
    <dbReference type="NCBI Taxonomy" id="29432"/>
    <lineage>
        <taxon>Bacteria</taxon>
        <taxon>Pseudomonadati</taxon>
        <taxon>Pseudomonadota</taxon>
        <taxon>Gammaproteobacteria</taxon>
        <taxon>Moraxellales</taxon>
        <taxon>Moraxellaceae</taxon>
        <taxon>Psychrobacter</taxon>
    </lineage>
</organism>